<reference evidence="2" key="1">
    <citation type="submission" date="2022-08" db="EMBL/GenBank/DDBJ databases">
        <title>Genome sequencing of akame (Lates japonicus).</title>
        <authorList>
            <person name="Hashiguchi Y."/>
            <person name="Takahashi H."/>
        </authorList>
    </citation>
    <scope>NUCLEOTIDE SEQUENCE</scope>
    <source>
        <strain evidence="2">Kochi</strain>
    </source>
</reference>
<evidence type="ECO:0000313" key="2">
    <source>
        <dbReference type="EMBL" id="GLD61329.1"/>
    </source>
</evidence>
<sequence length="72" mass="7506">MSQVGSHREDGSGGGGGVGGLRGGHSMAGQVPVPQLPVQSATSPDLSQPDPYRGKPHPLQKNIVRYFNSNVR</sequence>
<organism evidence="2 3">
    <name type="scientific">Lates japonicus</name>
    <name type="common">Japanese lates</name>
    <dbReference type="NCBI Taxonomy" id="270547"/>
    <lineage>
        <taxon>Eukaryota</taxon>
        <taxon>Metazoa</taxon>
        <taxon>Chordata</taxon>
        <taxon>Craniata</taxon>
        <taxon>Vertebrata</taxon>
        <taxon>Euteleostomi</taxon>
        <taxon>Actinopterygii</taxon>
        <taxon>Neopterygii</taxon>
        <taxon>Teleostei</taxon>
        <taxon>Neoteleostei</taxon>
        <taxon>Acanthomorphata</taxon>
        <taxon>Carangaria</taxon>
        <taxon>Carangaria incertae sedis</taxon>
        <taxon>Centropomidae</taxon>
        <taxon>Lates</taxon>
    </lineage>
</organism>
<comment type="caution">
    <text evidence="2">The sequence shown here is derived from an EMBL/GenBank/DDBJ whole genome shotgun (WGS) entry which is preliminary data.</text>
</comment>
<feature type="compositionally biased region" description="Gly residues" evidence="1">
    <location>
        <begin position="12"/>
        <end position="23"/>
    </location>
</feature>
<protein>
    <submittedName>
        <fullName evidence="2">Transcription factor 4-like isoform X1</fullName>
    </submittedName>
</protein>
<feature type="compositionally biased region" description="Basic and acidic residues" evidence="1">
    <location>
        <begin position="1"/>
        <end position="11"/>
    </location>
</feature>
<evidence type="ECO:0000313" key="3">
    <source>
        <dbReference type="Proteomes" id="UP001279410"/>
    </source>
</evidence>
<dbReference type="Proteomes" id="UP001279410">
    <property type="component" value="Unassembled WGS sequence"/>
</dbReference>
<feature type="compositionally biased region" description="Polar residues" evidence="1">
    <location>
        <begin position="37"/>
        <end position="46"/>
    </location>
</feature>
<evidence type="ECO:0000256" key="1">
    <source>
        <dbReference type="SAM" id="MobiDB-lite"/>
    </source>
</evidence>
<dbReference type="AlphaFoldDB" id="A0AAD3MX21"/>
<feature type="region of interest" description="Disordered" evidence="1">
    <location>
        <begin position="1"/>
        <end position="72"/>
    </location>
</feature>
<gene>
    <name evidence="2" type="ORF">AKAME5_002906100</name>
</gene>
<name>A0AAD3MX21_LATJO</name>
<accession>A0AAD3MX21</accession>
<dbReference type="EMBL" id="BRZM01005043">
    <property type="protein sequence ID" value="GLD61329.1"/>
    <property type="molecule type" value="Genomic_DNA"/>
</dbReference>
<proteinExistence type="predicted"/>
<keyword evidence="3" id="KW-1185">Reference proteome</keyword>